<sequence>MRILLVFASIIAFALSSSLVGPRYIKSAHGTYLRAVNCHSDSDALAKDIATLEKECEQWRIEREGDKISFRTVHGPILYLRARSDSTVDLAKSTASGVLWEAYHNSDGSWSFRSVHGTYLCAEPQGTRFSLHSHIGPNEKFNVELVKDDTNHVLCKNQSGTYQYTSCESMPRLSNRSSNRRRRCNNRAGTQEPTEEDEDLPGTSGMGIVESATEEPTSIIYKLPEEIWAEIGRFLVTSTSISDVTRFGATCRFLNGAANRAMESMTGILALHELDYQDCYRVFHNDPRLRREGMAMSSYVFHLRASIKLSKYQKPFIRPLLRADPALFEHLFRVMQQKMYFDRIQFSDNERAQVAKVIPSIEILKSAQGVETIVGLIGNADVDRFHVQTSYFDERIKTLLRCCTRILPAKERKASLHRDGFSQSARELCRSEWRSSVDRWSGMAGCNDGESNVDGGWNIHSAARFAES</sequence>
<dbReference type="GO" id="GO:0051015">
    <property type="term" value="F:actin filament binding"/>
    <property type="evidence" value="ECO:0000318"/>
    <property type="project" value="GO_Central"/>
</dbReference>
<gene>
    <name evidence="3" type="primary">WBGene00104564</name>
</gene>
<evidence type="ECO:0008006" key="5">
    <source>
        <dbReference type="Google" id="ProtNLM"/>
    </source>
</evidence>
<accession>A0A8R1YEH1</accession>
<dbReference type="CDD" id="cd00257">
    <property type="entry name" value="beta-trefoil_FSCN-like"/>
    <property type="match status" value="1"/>
</dbReference>
<dbReference type="EnsemblMetazoa" id="PPA15010.1">
    <property type="protein sequence ID" value="PPA15010.1"/>
    <property type="gene ID" value="WBGene00104564"/>
</dbReference>
<dbReference type="PANTHER" id="PTHR33351:SF1">
    <property type="entry name" value="IG-LIKE DOMAIN-CONTAINING PROTEIN-RELATED"/>
    <property type="match status" value="1"/>
</dbReference>
<evidence type="ECO:0000313" key="3">
    <source>
        <dbReference type="EnsemblMetazoa" id="PPA15010.1"/>
    </source>
</evidence>
<feature type="chain" id="PRO_5035926313" description="F-box domain-containing protein" evidence="2">
    <location>
        <begin position="17"/>
        <end position="468"/>
    </location>
</feature>
<dbReference type="InterPro" id="IPR008999">
    <property type="entry name" value="Actin-crosslinking"/>
</dbReference>
<evidence type="ECO:0000313" key="4">
    <source>
        <dbReference type="Proteomes" id="UP000005239"/>
    </source>
</evidence>
<dbReference type="PANTHER" id="PTHR33351">
    <property type="entry name" value="HISACTOPHILIN-1-RELATED"/>
    <property type="match status" value="1"/>
</dbReference>
<reference evidence="3" key="2">
    <citation type="submission" date="2022-06" db="UniProtKB">
        <authorList>
            <consortium name="EnsemblMetazoa"/>
        </authorList>
    </citation>
    <scope>IDENTIFICATION</scope>
    <source>
        <strain evidence="3">PS312</strain>
    </source>
</reference>
<dbReference type="Proteomes" id="UP000005239">
    <property type="component" value="Unassembled WGS sequence"/>
</dbReference>
<dbReference type="Gene3D" id="2.80.10.50">
    <property type="match status" value="1"/>
</dbReference>
<protein>
    <recommendedName>
        <fullName evidence="5">F-box domain-containing protein</fullName>
    </recommendedName>
</protein>
<proteinExistence type="predicted"/>
<keyword evidence="4" id="KW-1185">Reference proteome</keyword>
<dbReference type="InterPro" id="IPR052883">
    <property type="entry name" value="Hisactophilin"/>
</dbReference>
<feature type="region of interest" description="Disordered" evidence="1">
    <location>
        <begin position="168"/>
        <end position="209"/>
    </location>
</feature>
<feature type="signal peptide" evidence="2">
    <location>
        <begin position="1"/>
        <end position="16"/>
    </location>
</feature>
<dbReference type="GO" id="GO:0030041">
    <property type="term" value="P:actin filament polymerization"/>
    <property type="evidence" value="ECO:0000318"/>
    <property type="project" value="GO_Central"/>
</dbReference>
<name>A0A8R1YEH1_PRIPA</name>
<reference evidence="4" key="1">
    <citation type="journal article" date="2008" name="Nat. Genet.">
        <title>The Pristionchus pacificus genome provides a unique perspective on nematode lifestyle and parasitism.</title>
        <authorList>
            <person name="Dieterich C."/>
            <person name="Clifton S.W."/>
            <person name="Schuster L.N."/>
            <person name="Chinwalla A."/>
            <person name="Delehaunty K."/>
            <person name="Dinkelacker I."/>
            <person name="Fulton L."/>
            <person name="Fulton R."/>
            <person name="Godfrey J."/>
            <person name="Minx P."/>
            <person name="Mitreva M."/>
            <person name="Roeseler W."/>
            <person name="Tian H."/>
            <person name="Witte H."/>
            <person name="Yang S.P."/>
            <person name="Wilson R.K."/>
            <person name="Sommer R.J."/>
        </authorList>
    </citation>
    <scope>NUCLEOTIDE SEQUENCE [LARGE SCALE GENOMIC DNA]</scope>
    <source>
        <strain evidence="4">PS312</strain>
    </source>
</reference>
<dbReference type="GO" id="GO:0015629">
    <property type="term" value="C:actin cytoskeleton"/>
    <property type="evidence" value="ECO:0000318"/>
    <property type="project" value="GO_Central"/>
</dbReference>
<evidence type="ECO:0000256" key="2">
    <source>
        <dbReference type="SAM" id="SignalP"/>
    </source>
</evidence>
<dbReference type="SUPFAM" id="SSF50405">
    <property type="entry name" value="Actin-crosslinking proteins"/>
    <property type="match status" value="1"/>
</dbReference>
<dbReference type="AlphaFoldDB" id="A0A8R1YEH1"/>
<evidence type="ECO:0000256" key="1">
    <source>
        <dbReference type="SAM" id="MobiDB-lite"/>
    </source>
</evidence>
<organism evidence="3 4">
    <name type="scientific">Pristionchus pacificus</name>
    <name type="common">Parasitic nematode worm</name>
    <dbReference type="NCBI Taxonomy" id="54126"/>
    <lineage>
        <taxon>Eukaryota</taxon>
        <taxon>Metazoa</taxon>
        <taxon>Ecdysozoa</taxon>
        <taxon>Nematoda</taxon>
        <taxon>Chromadorea</taxon>
        <taxon>Rhabditida</taxon>
        <taxon>Rhabditina</taxon>
        <taxon>Diplogasteromorpha</taxon>
        <taxon>Diplogasteroidea</taxon>
        <taxon>Neodiplogasteridae</taxon>
        <taxon>Pristionchus</taxon>
    </lineage>
</organism>
<keyword evidence="2" id="KW-0732">Signal</keyword>